<evidence type="ECO:0000313" key="1">
    <source>
        <dbReference type="EMBL" id="KAG8186210.1"/>
    </source>
</evidence>
<dbReference type="AlphaFoldDB" id="A0AAV6UP30"/>
<protein>
    <submittedName>
        <fullName evidence="1">Uncharacterized protein</fullName>
    </submittedName>
</protein>
<reference evidence="1 2" key="1">
    <citation type="journal article" date="2022" name="Nat. Ecol. Evol.">
        <title>A masculinizing supergene underlies an exaggerated male reproductive morph in a spider.</title>
        <authorList>
            <person name="Hendrickx F."/>
            <person name="De Corte Z."/>
            <person name="Sonet G."/>
            <person name="Van Belleghem S.M."/>
            <person name="Kostlbacher S."/>
            <person name="Vangestel C."/>
        </authorList>
    </citation>
    <scope>NUCLEOTIDE SEQUENCE [LARGE SCALE GENOMIC DNA]</scope>
    <source>
        <strain evidence="1">W744_W776</strain>
    </source>
</reference>
<sequence length="207" mass="23405">MNQKAADTGKGIIDLAMPIKQKRGCFAEGRYRETRRVYFLVVYPQLPPLHFETQSESTYSPDFEVECFGDSKCWLEIYPRGDGAPGFASCYLRARQAEVANKWSGNFTLAIRSSERHFKEGKDATLIFLIAAEDMRSSEVQVKVLYISDFSHIHVSQSVTCGMRGQRDRVSLLSLGPYSHFTKEEDESSGSIVRILRLSSWEEPSSG</sequence>
<accession>A0AAV6UP30</accession>
<name>A0AAV6UP30_9ARAC</name>
<gene>
    <name evidence="1" type="ORF">JTE90_008738</name>
</gene>
<evidence type="ECO:0000313" key="2">
    <source>
        <dbReference type="Proteomes" id="UP000827092"/>
    </source>
</evidence>
<proteinExistence type="predicted"/>
<keyword evidence="2" id="KW-1185">Reference proteome</keyword>
<dbReference type="Proteomes" id="UP000827092">
    <property type="component" value="Unassembled WGS sequence"/>
</dbReference>
<comment type="caution">
    <text evidence="1">The sequence shown here is derived from an EMBL/GenBank/DDBJ whole genome shotgun (WGS) entry which is preliminary data.</text>
</comment>
<organism evidence="1 2">
    <name type="scientific">Oedothorax gibbosus</name>
    <dbReference type="NCBI Taxonomy" id="931172"/>
    <lineage>
        <taxon>Eukaryota</taxon>
        <taxon>Metazoa</taxon>
        <taxon>Ecdysozoa</taxon>
        <taxon>Arthropoda</taxon>
        <taxon>Chelicerata</taxon>
        <taxon>Arachnida</taxon>
        <taxon>Araneae</taxon>
        <taxon>Araneomorphae</taxon>
        <taxon>Entelegynae</taxon>
        <taxon>Araneoidea</taxon>
        <taxon>Linyphiidae</taxon>
        <taxon>Erigoninae</taxon>
        <taxon>Oedothorax</taxon>
    </lineage>
</organism>
<dbReference type="EMBL" id="JAFNEN010000309">
    <property type="protein sequence ID" value="KAG8186210.1"/>
    <property type="molecule type" value="Genomic_DNA"/>
</dbReference>